<sequence length="176" mass="18890">MDALHGAGVQAARALQAGPPCMERVWLSLSSLADPRSVFTVCFPLAFCLDRAVGVAVLWAGLLSEWLNVVSKWFLFGERPFWWVHESGLFEEQPLSLRQFPISCETGPGDPSGHCMITGAALWPLASALAARCSRSAALRCSPFAAYALLLLAVGLSRVFVLAHFPHQVLGGIVAG</sequence>
<feature type="non-terminal residue" evidence="12">
    <location>
        <position position="176"/>
    </location>
</feature>
<evidence type="ECO:0000256" key="6">
    <source>
        <dbReference type="ARBA" id="ARBA00022692"/>
    </source>
</evidence>
<evidence type="ECO:0000259" key="11">
    <source>
        <dbReference type="SMART" id="SM00014"/>
    </source>
</evidence>
<keyword evidence="7" id="KW-0378">Hydrolase</keyword>
<keyword evidence="5" id="KW-0312">Gluconeogenesis</keyword>
<dbReference type="GO" id="GO:0005789">
    <property type="term" value="C:endoplasmic reticulum membrane"/>
    <property type="evidence" value="ECO:0007669"/>
    <property type="project" value="UniProtKB-SubCell"/>
</dbReference>
<keyword evidence="9" id="KW-1133">Transmembrane helix</keyword>
<dbReference type="Proteomes" id="UP000531938">
    <property type="component" value="Unassembled WGS sequence"/>
</dbReference>
<comment type="similarity">
    <text evidence="3">Belongs to the glucose-6-phosphatase family.</text>
</comment>
<evidence type="ECO:0000256" key="9">
    <source>
        <dbReference type="ARBA" id="ARBA00022989"/>
    </source>
</evidence>
<dbReference type="InterPro" id="IPR036938">
    <property type="entry name" value="PAP2/HPO_sf"/>
</dbReference>
<keyword evidence="8" id="KW-0256">Endoplasmic reticulum</keyword>
<keyword evidence="13" id="KW-1185">Reference proteome</keyword>
<accession>A0A7K7BBR0</accession>
<dbReference type="GO" id="GO:0004346">
    <property type="term" value="F:glucose-6-phosphatase activity"/>
    <property type="evidence" value="ECO:0007669"/>
    <property type="project" value="UniProtKB-EC"/>
</dbReference>
<dbReference type="PANTHER" id="PTHR12591">
    <property type="entry name" value="GLUCOSE-6-PHOSPHATASE"/>
    <property type="match status" value="1"/>
</dbReference>
<dbReference type="GO" id="GO:0006094">
    <property type="term" value="P:gluconeogenesis"/>
    <property type="evidence" value="ECO:0007669"/>
    <property type="project" value="UniProtKB-KW"/>
</dbReference>
<gene>
    <name evidence="12" type="primary">G6pc3</name>
    <name evidence="12" type="ORF">NOTORN_R09680</name>
</gene>
<evidence type="ECO:0000256" key="4">
    <source>
        <dbReference type="ARBA" id="ARBA00012634"/>
    </source>
</evidence>
<dbReference type="EMBL" id="VZSH01000255">
    <property type="protein sequence ID" value="NWY05658.1"/>
    <property type="molecule type" value="Genomic_DNA"/>
</dbReference>
<comment type="caution">
    <text evidence="12">The sequence shown here is derived from an EMBL/GenBank/DDBJ whole genome shotgun (WGS) entry which is preliminary data.</text>
</comment>
<evidence type="ECO:0000256" key="7">
    <source>
        <dbReference type="ARBA" id="ARBA00022801"/>
    </source>
</evidence>
<dbReference type="Pfam" id="PF01569">
    <property type="entry name" value="PAP2"/>
    <property type="match status" value="1"/>
</dbReference>
<evidence type="ECO:0000256" key="5">
    <source>
        <dbReference type="ARBA" id="ARBA00022432"/>
    </source>
</evidence>
<evidence type="ECO:0000256" key="1">
    <source>
        <dbReference type="ARBA" id="ARBA00004477"/>
    </source>
</evidence>
<keyword evidence="6" id="KW-0812">Transmembrane</keyword>
<organism evidence="12 13">
    <name type="scientific">Nothoprocta ornata</name>
    <dbReference type="NCBI Taxonomy" id="83376"/>
    <lineage>
        <taxon>Eukaryota</taxon>
        <taxon>Metazoa</taxon>
        <taxon>Chordata</taxon>
        <taxon>Craniata</taxon>
        <taxon>Vertebrata</taxon>
        <taxon>Euteleostomi</taxon>
        <taxon>Archelosauria</taxon>
        <taxon>Archosauria</taxon>
        <taxon>Dinosauria</taxon>
        <taxon>Saurischia</taxon>
        <taxon>Theropoda</taxon>
        <taxon>Coelurosauria</taxon>
        <taxon>Aves</taxon>
        <taxon>Palaeognathae</taxon>
        <taxon>Tinamiformes</taxon>
        <taxon>Tinamidae</taxon>
        <taxon>Nothoprocta</taxon>
    </lineage>
</organism>
<comment type="pathway">
    <text evidence="2">Carbohydrate biosynthesis; gluconeogenesis.</text>
</comment>
<dbReference type="AlphaFoldDB" id="A0A7K7BBR0"/>
<proteinExistence type="inferred from homology"/>
<feature type="non-terminal residue" evidence="12">
    <location>
        <position position="1"/>
    </location>
</feature>
<evidence type="ECO:0000256" key="3">
    <source>
        <dbReference type="ARBA" id="ARBA00009266"/>
    </source>
</evidence>
<evidence type="ECO:0000313" key="13">
    <source>
        <dbReference type="Proteomes" id="UP000531938"/>
    </source>
</evidence>
<evidence type="ECO:0000256" key="10">
    <source>
        <dbReference type="ARBA" id="ARBA00023136"/>
    </source>
</evidence>
<feature type="domain" description="Phosphatidic acid phosphatase type 2/haloperoxidase" evidence="11">
    <location>
        <begin position="53"/>
        <end position="176"/>
    </location>
</feature>
<comment type="subcellular location">
    <subcellularLocation>
        <location evidence="1">Endoplasmic reticulum membrane</location>
        <topology evidence="1">Multi-pass membrane protein</topology>
    </subcellularLocation>
</comment>
<dbReference type="SUPFAM" id="SSF48317">
    <property type="entry name" value="Acid phosphatase/Vanadium-dependent haloperoxidase"/>
    <property type="match status" value="1"/>
</dbReference>
<name>A0A7K7BBR0_9AVES</name>
<dbReference type="EC" id="3.1.3.9" evidence="4"/>
<evidence type="ECO:0000313" key="12">
    <source>
        <dbReference type="EMBL" id="NWY05658.1"/>
    </source>
</evidence>
<protein>
    <recommendedName>
        <fullName evidence="4">glucose-6-phosphatase</fullName>
        <ecNumber evidence="4">3.1.3.9</ecNumber>
    </recommendedName>
</protein>
<evidence type="ECO:0000256" key="2">
    <source>
        <dbReference type="ARBA" id="ARBA00004742"/>
    </source>
</evidence>
<dbReference type="PANTHER" id="PTHR12591:SF2">
    <property type="entry name" value="GLUCOSE-6-PHOSPHATASE 3"/>
    <property type="match status" value="1"/>
</dbReference>
<evidence type="ECO:0000256" key="8">
    <source>
        <dbReference type="ARBA" id="ARBA00022824"/>
    </source>
</evidence>
<dbReference type="GO" id="GO:0051156">
    <property type="term" value="P:glucose 6-phosphate metabolic process"/>
    <property type="evidence" value="ECO:0007669"/>
    <property type="project" value="TreeGrafter"/>
</dbReference>
<reference evidence="12 13" key="1">
    <citation type="submission" date="2019-09" db="EMBL/GenBank/DDBJ databases">
        <title>Bird 10,000 Genomes (B10K) Project - Family phase.</title>
        <authorList>
            <person name="Zhang G."/>
        </authorList>
    </citation>
    <scope>NUCLEOTIDE SEQUENCE [LARGE SCALE GENOMIC DNA]</scope>
    <source>
        <strain evidence="12">B10K-MSB-03</strain>
    </source>
</reference>
<dbReference type="SMART" id="SM00014">
    <property type="entry name" value="acidPPc"/>
    <property type="match status" value="1"/>
</dbReference>
<keyword evidence="10" id="KW-0472">Membrane</keyword>
<dbReference type="InterPro" id="IPR000326">
    <property type="entry name" value="PAP2/HPO"/>
</dbReference>
<dbReference type="Gene3D" id="1.20.144.10">
    <property type="entry name" value="Phosphatidic acid phosphatase type 2/haloperoxidase"/>
    <property type="match status" value="1"/>
</dbReference>